<feature type="region of interest" description="Disordered" evidence="1">
    <location>
        <begin position="19"/>
        <end position="51"/>
    </location>
</feature>
<sequence>MEVLRARINARKMGIQEPTEITHDYEFPDDNPWPNDVTEYRRTPASEGEQK</sequence>
<accession>A0A7T2X0E9</accession>
<protein>
    <submittedName>
        <fullName evidence="2">Uncharacterized protein</fullName>
    </submittedName>
</protein>
<dbReference type="Proteomes" id="UP000594943">
    <property type="component" value="Chromosome 2"/>
</dbReference>
<dbReference type="RefSeq" id="WP_156436745.1">
    <property type="nucleotide sequence ID" value="NZ_CP013382.1"/>
</dbReference>
<evidence type="ECO:0000313" key="3">
    <source>
        <dbReference type="Proteomes" id="UP000594943"/>
    </source>
</evidence>
<organism evidence="2 3">
    <name type="scientific">Burkholderia humptydooensis</name>
    <dbReference type="NCBI Taxonomy" id="430531"/>
    <lineage>
        <taxon>Bacteria</taxon>
        <taxon>Pseudomonadati</taxon>
        <taxon>Pseudomonadota</taxon>
        <taxon>Betaproteobacteria</taxon>
        <taxon>Burkholderiales</taxon>
        <taxon>Burkholderiaceae</taxon>
        <taxon>Burkholderia</taxon>
        <taxon>pseudomallei group</taxon>
    </lineage>
</organism>
<dbReference type="KEGG" id="bhg:I6G56_26855"/>
<dbReference type="AlphaFoldDB" id="A0A7T2X0E9"/>
<reference evidence="2 3" key="1">
    <citation type="submission" date="2020-12" db="EMBL/GenBank/DDBJ databases">
        <title>FDA dAtabase for Regulatory Grade micrObial Sequences (FDA-ARGOS): Supporting development and validation of Infectious Disease Dx tests.</title>
        <authorList>
            <person name="Nelson B."/>
            <person name="Plummer A."/>
            <person name="Tallon L."/>
            <person name="Sadzewicz L."/>
            <person name="Zhao X."/>
            <person name="Boylan J."/>
            <person name="Ott S."/>
            <person name="Bowen H."/>
            <person name="Vavikolanu K."/>
            <person name="Mehta A."/>
            <person name="Aluvathingal J."/>
            <person name="Nadendla S."/>
            <person name="Myers T."/>
            <person name="Yan Y."/>
            <person name="Sichtig H."/>
        </authorList>
    </citation>
    <scope>NUCLEOTIDE SEQUENCE [LARGE SCALE GENOMIC DNA]</scope>
    <source>
        <strain evidence="2 3">FDAARGOS_899</strain>
    </source>
</reference>
<name>A0A7T2X0E9_9BURK</name>
<evidence type="ECO:0000256" key="1">
    <source>
        <dbReference type="SAM" id="MobiDB-lite"/>
    </source>
</evidence>
<dbReference type="EMBL" id="CP065687">
    <property type="protein sequence ID" value="QPS45763.1"/>
    <property type="molecule type" value="Genomic_DNA"/>
</dbReference>
<evidence type="ECO:0000313" key="2">
    <source>
        <dbReference type="EMBL" id="QPS45763.1"/>
    </source>
</evidence>
<feature type="compositionally biased region" description="Basic and acidic residues" evidence="1">
    <location>
        <begin position="38"/>
        <end position="51"/>
    </location>
</feature>
<gene>
    <name evidence="2" type="ORF">I6G56_26855</name>
</gene>
<proteinExistence type="predicted"/>